<dbReference type="PANTHER" id="PTHR22942:SF39">
    <property type="entry name" value="DNA REPAIR PROTEIN RAD51 HOMOLOG 1"/>
    <property type="match status" value="1"/>
</dbReference>
<dbReference type="GO" id="GO:0000150">
    <property type="term" value="F:DNA strand exchange activity"/>
    <property type="evidence" value="ECO:0007669"/>
    <property type="project" value="InterPro"/>
</dbReference>
<dbReference type="InterPro" id="IPR020588">
    <property type="entry name" value="RecA_ATP-bd"/>
</dbReference>
<dbReference type="Gene3D" id="1.10.150.20">
    <property type="entry name" value="5' to 3' exonuclease, C-terminal subdomain"/>
    <property type="match status" value="1"/>
</dbReference>
<feature type="active site" description="Charge relay system" evidence="15">
    <location>
        <position position="223"/>
    </location>
</feature>
<accession>A0A1W0A8K1</accession>
<evidence type="ECO:0000256" key="2">
    <source>
        <dbReference type="ARBA" id="ARBA00007095"/>
    </source>
</evidence>
<dbReference type="GO" id="GO:0003684">
    <property type="term" value="F:damaged DNA binding"/>
    <property type="evidence" value="ECO:0007669"/>
    <property type="project" value="InterPro"/>
</dbReference>
<dbReference type="CDD" id="cd19513">
    <property type="entry name" value="Rad51"/>
    <property type="match status" value="1"/>
</dbReference>
<dbReference type="SUPFAM" id="SSF47794">
    <property type="entry name" value="Rad51 N-terminal domain-like"/>
    <property type="match status" value="1"/>
</dbReference>
<dbReference type="GO" id="GO:0003690">
    <property type="term" value="F:double-stranded DNA binding"/>
    <property type="evidence" value="ECO:0007669"/>
    <property type="project" value="InterPro"/>
</dbReference>
<feature type="active site" description="Charge relay system" evidence="15">
    <location>
        <position position="397"/>
    </location>
</feature>
<dbReference type="InterPro" id="IPR003593">
    <property type="entry name" value="AAA+_ATPase"/>
</dbReference>
<evidence type="ECO:0000259" key="19">
    <source>
        <dbReference type="PROSITE" id="PS50163"/>
    </source>
</evidence>
<keyword evidence="5 15" id="KW-0645">Protease</keyword>
<dbReference type="NCBIfam" id="TIGR02236">
    <property type="entry name" value="recomb_radA"/>
    <property type="match status" value="1"/>
</dbReference>
<dbReference type="PROSITE" id="PS51892">
    <property type="entry name" value="SUBTILASE"/>
    <property type="match status" value="1"/>
</dbReference>
<keyword evidence="7" id="KW-0227">DNA damage</keyword>
<evidence type="ECO:0000256" key="13">
    <source>
        <dbReference type="ARBA" id="ARBA00023529"/>
    </source>
</evidence>
<dbReference type="Pfam" id="PF00082">
    <property type="entry name" value="Peptidase_S8"/>
    <property type="match status" value="1"/>
</dbReference>
<evidence type="ECO:0000313" key="21">
    <source>
        <dbReference type="Proteomes" id="UP000243217"/>
    </source>
</evidence>
<keyword evidence="21" id="KW-1185">Reference proteome</keyword>
<keyword evidence="8 15" id="KW-0378">Hydrolase</keyword>
<keyword evidence="10 16" id="KW-0067">ATP-binding</keyword>
<dbReference type="InterPro" id="IPR000209">
    <property type="entry name" value="Peptidase_S8/S53_dom"/>
</dbReference>
<comment type="similarity">
    <text evidence="3">Belongs to the eukaryotic RecA-like protein family.</text>
</comment>
<feature type="domain" description="RecA family profile 1" evidence="18">
    <location>
        <begin position="554"/>
        <end position="725"/>
    </location>
</feature>
<dbReference type="PROSITE" id="PS50163">
    <property type="entry name" value="RECA_3"/>
    <property type="match status" value="1"/>
</dbReference>
<evidence type="ECO:0000256" key="14">
    <source>
        <dbReference type="ARBA" id="ARBA00023619"/>
    </source>
</evidence>
<evidence type="ECO:0000256" key="8">
    <source>
        <dbReference type="ARBA" id="ARBA00022801"/>
    </source>
</evidence>
<keyword evidence="9 15" id="KW-0720">Serine protease</keyword>
<comment type="caution">
    <text evidence="20">The sequence shown here is derived from an EMBL/GenBank/DDBJ whole genome shotgun (WGS) entry which is preliminary data.</text>
</comment>
<dbReference type="GO" id="GO:0006312">
    <property type="term" value="P:mitotic recombination"/>
    <property type="evidence" value="ECO:0007669"/>
    <property type="project" value="TreeGrafter"/>
</dbReference>
<feature type="domain" description="RecA family profile 2" evidence="19">
    <location>
        <begin position="731"/>
        <end position="794"/>
    </location>
</feature>
<dbReference type="InterPro" id="IPR020587">
    <property type="entry name" value="RecA_monomer-monomer_interface"/>
</dbReference>
<evidence type="ECO:0000259" key="18">
    <source>
        <dbReference type="PROSITE" id="PS50162"/>
    </source>
</evidence>
<dbReference type="Gene3D" id="3.40.50.200">
    <property type="entry name" value="Peptidase S8/S53 domain"/>
    <property type="match status" value="1"/>
</dbReference>
<dbReference type="GO" id="GO:0004252">
    <property type="term" value="F:serine-type endopeptidase activity"/>
    <property type="evidence" value="ECO:0007669"/>
    <property type="project" value="UniProtKB-UniRule"/>
</dbReference>
<dbReference type="SUPFAM" id="SSF52743">
    <property type="entry name" value="Subtilisin-like"/>
    <property type="match status" value="1"/>
</dbReference>
<evidence type="ECO:0000256" key="4">
    <source>
        <dbReference type="ARBA" id="ARBA00018144"/>
    </source>
</evidence>
<evidence type="ECO:0000256" key="10">
    <source>
        <dbReference type="ARBA" id="ARBA00022840"/>
    </source>
</evidence>
<sequence>MTFHHYLVLATVAASVLAADTEKIQSSLAQQLESSNNANIIIEFNGRAENVLAESAKLESAHIATRAERAELVRSVLVDHATSTQANALKLIQNKKQEESLAVEPKQLWISNSIAIANAPKNLVQELAKLPEVVTIRREAMGRLITSEVTVDVVAANSTEWGLNMIQAPEVWAKGYKGQGVVVGSIDTGARGTHEAIKDNFRKENGYFQPEGHSPVPVDNNGHGTHTVGTSVGGKGVGVAPEAKWISCEGCLPSGKCPESVLVACAQFMLCPHDSEGKNPRCDLAPHVVNNSWGDDDEIPDVPYYKGPMAAWRKAGIIPVFANANNGPKCGTVLSPGDYDNVIGVGATTSKDGLASFSSKGPNKYGRMKPDISAPGQGVRSSYKTSDTSYASLSGTSMATPHVTGAIALMISAKPGITYDEIYSLLTTTVETKSLQNDPLTCGGLSGDNMSSGAMMMNSRYEAAEEEMDHGAAQIQGPCGIAALEQSGINASDINKLKDSGFHTVDAIAMATKKQLIGIKGITEAKADKMLKAARDMVNVGFTTASDVMQSRKDLITLTTGSTAVDELLRGGFETGSITEIFGEFRTGKTQLCHQLCVTCQLPVDKGGGEGKALFIDTEGTFRPQRLVAIAERYGLDGDSVLDNVAFARAYNSEHQMQLLSQASAMMAESRYALVVVDSATALFRTDYSGRGELAARQQELAKFLRALTRMADEFGVAVVITNQMTANPDSGMFAKDPLQPIGGNIMAHASCTRLRLKKARGENRVMKVVDSPILPEAEAMYSITEQGIQDEQN</sequence>
<evidence type="ECO:0000256" key="12">
    <source>
        <dbReference type="ARBA" id="ARBA00023242"/>
    </source>
</evidence>
<dbReference type="PROSITE" id="PS00138">
    <property type="entry name" value="SUBTILASE_SER"/>
    <property type="match status" value="1"/>
</dbReference>
<dbReference type="GO" id="GO:1990426">
    <property type="term" value="P:mitotic recombination-dependent replication fork processing"/>
    <property type="evidence" value="ECO:0007669"/>
    <property type="project" value="InterPro"/>
</dbReference>
<evidence type="ECO:0000256" key="5">
    <source>
        <dbReference type="ARBA" id="ARBA00022670"/>
    </source>
</evidence>
<evidence type="ECO:0000256" key="7">
    <source>
        <dbReference type="ARBA" id="ARBA00022763"/>
    </source>
</evidence>
<dbReference type="FunFam" id="1.10.150.20:FF:000008">
    <property type="entry name" value="DNA repair protein RAD51 homolog"/>
    <property type="match status" value="1"/>
</dbReference>
<dbReference type="PROSITE" id="PS50162">
    <property type="entry name" value="RECA_2"/>
    <property type="match status" value="1"/>
</dbReference>
<dbReference type="GO" id="GO:0000794">
    <property type="term" value="C:condensed nuclear chromosome"/>
    <property type="evidence" value="ECO:0007669"/>
    <property type="project" value="TreeGrafter"/>
</dbReference>
<dbReference type="InterPro" id="IPR010995">
    <property type="entry name" value="DNA_repair_Rad51/TF_NusA_a-hlx"/>
</dbReference>
<dbReference type="GO" id="GO:0007131">
    <property type="term" value="P:reciprocal meiotic recombination"/>
    <property type="evidence" value="ECO:0007669"/>
    <property type="project" value="TreeGrafter"/>
</dbReference>
<dbReference type="GO" id="GO:0070192">
    <property type="term" value="P:chromosome organization involved in meiotic cell cycle"/>
    <property type="evidence" value="ECO:0007669"/>
    <property type="project" value="TreeGrafter"/>
</dbReference>
<dbReference type="Pfam" id="PF08423">
    <property type="entry name" value="Rad51"/>
    <property type="match status" value="1"/>
</dbReference>
<dbReference type="InterPro" id="IPR015500">
    <property type="entry name" value="Peptidase_S8_subtilisin-rel"/>
</dbReference>
<dbReference type="GO" id="GO:0042148">
    <property type="term" value="P:DNA strand invasion"/>
    <property type="evidence" value="ECO:0007669"/>
    <property type="project" value="TreeGrafter"/>
</dbReference>
<evidence type="ECO:0000256" key="3">
    <source>
        <dbReference type="ARBA" id="ARBA00008050"/>
    </source>
</evidence>
<dbReference type="GO" id="GO:0000730">
    <property type="term" value="P:DNA recombinase assembly"/>
    <property type="evidence" value="ECO:0007669"/>
    <property type="project" value="TreeGrafter"/>
</dbReference>
<evidence type="ECO:0000256" key="17">
    <source>
        <dbReference type="SAM" id="SignalP"/>
    </source>
</evidence>
<dbReference type="SMART" id="SM00382">
    <property type="entry name" value="AAA"/>
    <property type="match status" value="1"/>
</dbReference>
<dbReference type="Pfam" id="PF14520">
    <property type="entry name" value="HHH_5"/>
    <property type="match status" value="1"/>
</dbReference>
<evidence type="ECO:0000256" key="11">
    <source>
        <dbReference type="ARBA" id="ARBA00023172"/>
    </source>
</evidence>
<dbReference type="NCBIfam" id="NF003301">
    <property type="entry name" value="PRK04301.1"/>
    <property type="match status" value="1"/>
</dbReference>
<reference evidence="20 21" key="1">
    <citation type="journal article" date="2014" name="Genome Biol. Evol.">
        <title>The secreted proteins of Achlya hypogyna and Thraustotheca clavata identify the ancestral oomycete secretome and reveal gene acquisitions by horizontal gene transfer.</title>
        <authorList>
            <person name="Misner I."/>
            <person name="Blouin N."/>
            <person name="Leonard G."/>
            <person name="Richards T.A."/>
            <person name="Lane C.E."/>
        </authorList>
    </citation>
    <scope>NUCLEOTIDE SEQUENCE [LARGE SCALE GENOMIC DNA]</scope>
    <source>
        <strain evidence="20 21">ATCC 34112</strain>
    </source>
</reference>
<gene>
    <name evidence="20" type="ORF">THRCLA_01327</name>
</gene>
<proteinExistence type="inferred from homology"/>
<dbReference type="PRINTS" id="PR00723">
    <property type="entry name" value="SUBTILISIN"/>
</dbReference>
<comment type="similarity">
    <text evidence="15">Belongs to the peptidase S8 family.</text>
</comment>
<name>A0A1W0A8K1_9STRA</name>
<dbReference type="InterPro" id="IPR011938">
    <property type="entry name" value="DNA_recomb/repair_RadA"/>
</dbReference>
<dbReference type="InterPro" id="IPR027417">
    <property type="entry name" value="P-loop_NTPase"/>
</dbReference>
<keyword evidence="17" id="KW-0732">Signal</keyword>
<dbReference type="FunFam" id="3.40.50.300:FF:000092">
    <property type="entry name" value="DNA repair protein Rad51 homolog"/>
    <property type="match status" value="1"/>
</dbReference>
<protein>
    <recommendedName>
        <fullName evidence="4">DNA repair and recombination protein RadA</fullName>
        <ecNumber evidence="14">3.4.21.62</ecNumber>
    </recommendedName>
</protein>
<dbReference type="InterPro" id="IPR013632">
    <property type="entry name" value="Rad51_C"/>
</dbReference>
<comment type="catalytic activity">
    <reaction evidence="13">
        <text>Hydrolysis of proteins with broad specificity for peptide bonds, and a preference for a large uncharged residue in P1. Hydrolyzes peptide amides.</text>
        <dbReference type="EC" id="3.4.21.62"/>
    </reaction>
</comment>
<dbReference type="GO" id="GO:0006508">
    <property type="term" value="P:proteolysis"/>
    <property type="evidence" value="ECO:0007669"/>
    <property type="project" value="UniProtKB-KW"/>
</dbReference>
<dbReference type="GO" id="GO:0003697">
    <property type="term" value="F:single-stranded DNA binding"/>
    <property type="evidence" value="ECO:0007669"/>
    <property type="project" value="InterPro"/>
</dbReference>
<feature type="active site" description="Charge relay system" evidence="15">
    <location>
        <position position="187"/>
    </location>
</feature>
<keyword evidence="11" id="KW-0233">DNA recombination</keyword>
<dbReference type="OrthoDB" id="10251254at2759"/>
<dbReference type="SUPFAM" id="SSF52540">
    <property type="entry name" value="P-loop containing nucleoside triphosphate hydrolases"/>
    <property type="match status" value="1"/>
</dbReference>
<dbReference type="Gene3D" id="3.40.50.300">
    <property type="entry name" value="P-loop containing nucleotide triphosphate hydrolases"/>
    <property type="match status" value="1"/>
</dbReference>
<keyword evidence="12" id="KW-0539">Nucleus</keyword>
<dbReference type="InterPro" id="IPR036852">
    <property type="entry name" value="Peptidase_S8/S53_dom_sf"/>
</dbReference>
<organism evidence="20 21">
    <name type="scientific">Thraustotheca clavata</name>
    <dbReference type="NCBI Taxonomy" id="74557"/>
    <lineage>
        <taxon>Eukaryota</taxon>
        <taxon>Sar</taxon>
        <taxon>Stramenopiles</taxon>
        <taxon>Oomycota</taxon>
        <taxon>Saprolegniomycetes</taxon>
        <taxon>Saprolegniales</taxon>
        <taxon>Achlyaceae</taxon>
        <taxon>Thraustotheca</taxon>
    </lineage>
</organism>
<evidence type="ECO:0000256" key="9">
    <source>
        <dbReference type="ARBA" id="ARBA00022825"/>
    </source>
</evidence>
<feature type="signal peptide" evidence="17">
    <location>
        <begin position="1"/>
        <end position="18"/>
    </location>
</feature>
<comment type="similarity">
    <text evidence="2">Belongs to the RecA family. RAD51 subfamily.</text>
</comment>
<dbReference type="AlphaFoldDB" id="A0A1W0A8K1"/>
<evidence type="ECO:0000256" key="1">
    <source>
        <dbReference type="ARBA" id="ARBA00004123"/>
    </source>
</evidence>
<dbReference type="NCBIfam" id="TIGR02239">
    <property type="entry name" value="recomb_RAD51"/>
    <property type="match status" value="1"/>
</dbReference>
<dbReference type="Proteomes" id="UP000243217">
    <property type="component" value="Unassembled WGS sequence"/>
</dbReference>
<comment type="subcellular location">
    <subcellularLocation>
        <location evidence="1">Nucleus</location>
    </subcellularLocation>
</comment>
<evidence type="ECO:0000256" key="15">
    <source>
        <dbReference type="PROSITE-ProRule" id="PRU01240"/>
    </source>
</evidence>
<dbReference type="InterPro" id="IPR023828">
    <property type="entry name" value="Peptidase_S8_Ser-AS"/>
</dbReference>
<evidence type="ECO:0000313" key="20">
    <source>
        <dbReference type="EMBL" id="OQS06637.1"/>
    </source>
</evidence>
<evidence type="ECO:0000256" key="16">
    <source>
        <dbReference type="RuleBase" id="RU003422"/>
    </source>
</evidence>
<dbReference type="EMBL" id="JNBS01000320">
    <property type="protein sequence ID" value="OQS06637.1"/>
    <property type="molecule type" value="Genomic_DNA"/>
</dbReference>
<dbReference type="GO" id="GO:0140664">
    <property type="term" value="F:ATP-dependent DNA damage sensor activity"/>
    <property type="evidence" value="ECO:0007669"/>
    <property type="project" value="InterPro"/>
</dbReference>
<dbReference type="PANTHER" id="PTHR22942">
    <property type="entry name" value="RECA/RAD51/RADA DNA STRAND-PAIRING FAMILY MEMBER"/>
    <property type="match status" value="1"/>
</dbReference>
<dbReference type="GO" id="GO:0005524">
    <property type="term" value="F:ATP binding"/>
    <property type="evidence" value="ECO:0007669"/>
    <property type="project" value="UniProtKB-KW"/>
</dbReference>
<dbReference type="InterPro" id="IPR011941">
    <property type="entry name" value="DNA_recomb/repair_Rad51"/>
</dbReference>
<dbReference type="STRING" id="74557.A0A1W0A8K1"/>
<keyword evidence="6 16" id="KW-0547">Nucleotide-binding</keyword>
<evidence type="ECO:0000256" key="6">
    <source>
        <dbReference type="ARBA" id="ARBA00022741"/>
    </source>
</evidence>
<feature type="chain" id="PRO_5012009072" description="DNA repair and recombination protein RadA" evidence="17">
    <location>
        <begin position="19"/>
        <end position="794"/>
    </location>
</feature>
<dbReference type="EC" id="3.4.21.62" evidence="14"/>